<feature type="transmembrane region" description="Helical" evidence="2">
    <location>
        <begin position="445"/>
        <end position="468"/>
    </location>
</feature>
<evidence type="ECO:0000313" key="6">
    <source>
        <dbReference type="EMBL" id="SFJ91267.1"/>
    </source>
</evidence>
<dbReference type="InterPro" id="IPR048389">
    <property type="entry name" value="YciQ-like_C"/>
</dbReference>
<protein>
    <submittedName>
        <fullName evidence="6">Predicted membrane protein</fullName>
    </submittedName>
</protein>
<proteinExistence type="predicted"/>
<dbReference type="RefSeq" id="WP_092375031.1">
    <property type="nucleotide sequence ID" value="NZ_FORX01000009.1"/>
</dbReference>
<feature type="domain" description="Predicted membrane protein YciQ-like C-terminal" evidence="5">
    <location>
        <begin position="274"/>
        <end position="556"/>
    </location>
</feature>
<feature type="transmembrane region" description="Helical" evidence="2">
    <location>
        <begin position="474"/>
        <end position="494"/>
    </location>
</feature>
<keyword evidence="3" id="KW-0732">Signal</keyword>
<reference evidence="7" key="1">
    <citation type="submission" date="2016-10" db="EMBL/GenBank/DDBJ databases">
        <authorList>
            <person name="Varghese N."/>
            <person name="Submissions S."/>
        </authorList>
    </citation>
    <scope>NUCLEOTIDE SEQUENCE [LARGE SCALE GENOMIC DNA]</scope>
    <source>
        <strain evidence="7">DSM 5918</strain>
    </source>
</reference>
<keyword evidence="2" id="KW-0472">Membrane</keyword>
<evidence type="ECO:0000256" key="1">
    <source>
        <dbReference type="SAM" id="MobiDB-lite"/>
    </source>
</evidence>
<dbReference type="Pfam" id="PF09972">
    <property type="entry name" value="DUF2207"/>
    <property type="match status" value="1"/>
</dbReference>
<feature type="transmembrane region" description="Helical" evidence="2">
    <location>
        <begin position="386"/>
        <end position="405"/>
    </location>
</feature>
<dbReference type="Pfam" id="PF20990">
    <property type="entry name" value="DUF2207_C"/>
    <property type="match status" value="1"/>
</dbReference>
<gene>
    <name evidence="6" type="ORF">SAMN04488082_10995</name>
</gene>
<dbReference type="OrthoDB" id="9767603at2"/>
<evidence type="ECO:0000313" key="7">
    <source>
        <dbReference type="Proteomes" id="UP000198635"/>
    </source>
</evidence>
<keyword evidence="7" id="KW-1185">Reference proteome</keyword>
<sequence length="626" mass="67443">MAGIHVRILLAALFCLFSCTSLLAETERVLDFSSLVLIDPDGSMVVTETITVQATGDQIRRGIVREFPTIYSGRAGNRVRVGFTLLEVTRDGVAEPHHVENRSNGVAIYAGSKDVFLQPGRYSYTFTYRTTRQLGFFEKHDELYWNVNGNGWRLPLDRVSCTVHLPDGATALEAVAYEGPMGSRDHRAIPASGQQEVTFTSSRPYAPGEGLTIAVSWPKGFVTPPSATEQAAQVLDRSGGVLFAGLGTVLLGIYYVLAWMKVGRDPAKGVIIPRFAPPRGFSPAMVRMLTRMKFDNAAFSAGVVNMAVKGALRIGDNAKMRLTLADQPPETLSFGERAAWDELGKAGTVVELKNVNHKVISGARRAMKNKLVKELSSNYFLTNTGWLAPGLGITLASVAGMVWSASVPPGTLFICVWLTFWTFGCFMLVRQVAAAWQGGGIRGKGSALFLTVFTIPFLGGEAVGLWLLSSQLGIAAVLGFGAMIFMNALFYELLKAPTRIGRQTLDEIEGFKLYLSVAEEDRLNFIHPPDETPELFEKFLPYAMALGVENQWGEHFARLLDRAGYDPGWYEGRHWNRMHPGLFASSLGRGMESAVSSASSAPGSSSGMGGGGSSGGGGGGGGGGGW</sequence>
<evidence type="ECO:0000259" key="4">
    <source>
        <dbReference type="Pfam" id="PF09972"/>
    </source>
</evidence>
<feature type="signal peptide" evidence="3">
    <location>
        <begin position="1"/>
        <end position="24"/>
    </location>
</feature>
<name>A0A1I3VAP6_9BACT</name>
<feature type="region of interest" description="Disordered" evidence="1">
    <location>
        <begin position="594"/>
        <end position="626"/>
    </location>
</feature>
<feature type="transmembrane region" description="Helical" evidence="2">
    <location>
        <begin position="240"/>
        <end position="258"/>
    </location>
</feature>
<keyword evidence="2" id="KW-0812">Transmembrane</keyword>
<keyword evidence="2" id="KW-1133">Transmembrane helix</keyword>
<dbReference type="STRING" id="52560.SAMN04488082_10995"/>
<evidence type="ECO:0000256" key="3">
    <source>
        <dbReference type="SAM" id="SignalP"/>
    </source>
</evidence>
<feature type="compositionally biased region" description="Gly residues" evidence="1">
    <location>
        <begin position="606"/>
        <end position="626"/>
    </location>
</feature>
<evidence type="ECO:0000259" key="5">
    <source>
        <dbReference type="Pfam" id="PF20990"/>
    </source>
</evidence>
<evidence type="ECO:0000256" key="2">
    <source>
        <dbReference type="SAM" id="Phobius"/>
    </source>
</evidence>
<feature type="compositionally biased region" description="Low complexity" evidence="1">
    <location>
        <begin position="594"/>
        <end position="605"/>
    </location>
</feature>
<feature type="chain" id="PRO_5011704818" evidence="3">
    <location>
        <begin position="25"/>
        <end position="626"/>
    </location>
</feature>
<organism evidence="6 7">
    <name type="scientific">Desulfomicrobium apsheronum</name>
    <dbReference type="NCBI Taxonomy" id="52560"/>
    <lineage>
        <taxon>Bacteria</taxon>
        <taxon>Pseudomonadati</taxon>
        <taxon>Thermodesulfobacteriota</taxon>
        <taxon>Desulfovibrionia</taxon>
        <taxon>Desulfovibrionales</taxon>
        <taxon>Desulfomicrobiaceae</taxon>
        <taxon>Desulfomicrobium</taxon>
    </lineage>
</organism>
<dbReference type="InterPro" id="IPR018702">
    <property type="entry name" value="DUF2207"/>
</dbReference>
<dbReference type="AlphaFoldDB" id="A0A1I3VAP6"/>
<feature type="domain" description="DUF2207" evidence="4">
    <location>
        <begin position="29"/>
        <end position="217"/>
    </location>
</feature>
<dbReference type="EMBL" id="FORX01000009">
    <property type="protein sequence ID" value="SFJ91267.1"/>
    <property type="molecule type" value="Genomic_DNA"/>
</dbReference>
<feature type="transmembrane region" description="Helical" evidence="2">
    <location>
        <begin position="411"/>
        <end position="433"/>
    </location>
</feature>
<dbReference type="Proteomes" id="UP000198635">
    <property type="component" value="Unassembled WGS sequence"/>
</dbReference>
<accession>A0A1I3VAP6</accession>